<proteinExistence type="inferred from homology"/>
<evidence type="ECO:0000256" key="11">
    <source>
        <dbReference type="ARBA" id="ARBA00048366"/>
    </source>
</evidence>
<comment type="catalytic activity">
    <reaction evidence="11">
        <text>L-threonine + hydrogencarbonate + ATP = L-threonylcarbamoyladenylate + diphosphate + H2O</text>
        <dbReference type="Rhea" id="RHEA:36407"/>
        <dbReference type="ChEBI" id="CHEBI:15377"/>
        <dbReference type="ChEBI" id="CHEBI:17544"/>
        <dbReference type="ChEBI" id="CHEBI:30616"/>
        <dbReference type="ChEBI" id="CHEBI:33019"/>
        <dbReference type="ChEBI" id="CHEBI:57926"/>
        <dbReference type="ChEBI" id="CHEBI:73682"/>
        <dbReference type="EC" id="2.7.7.87"/>
    </reaction>
</comment>
<dbReference type="PANTHER" id="PTHR17490:SF16">
    <property type="entry name" value="THREONYLCARBAMOYL-AMP SYNTHASE"/>
    <property type="match status" value="1"/>
</dbReference>
<gene>
    <name evidence="13" type="ORF">VB620_17015</name>
</gene>
<reference evidence="13 14" key="1">
    <citation type="submission" date="2023-12" db="EMBL/GenBank/DDBJ databases">
        <title>Baltic Sea Cyanobacteria.</title>
        <authorList>
            <person name="Delbaje E."/>
            <person name="Fewer D.P."/>
            <person name="Shishido T.K."/>
        </authorList>
    </citation>
    <scope>NUCLEOTIDE SEQUENCE [LARGE SCALE GENOMIC DNA]</scope>
    <source>
        <strain evidence="13 14">UHCC-0300</strain>
    </source>
</reference>
<keyword evidence="4" id="KW-0963">Cytoplasm</keyword>
<comment type="similarity">
    <text evidence="2">Belongs to the SUA5 family.</text>
</comment>
<keyword evidence="6" id="KW-0819">tRNA processing</keyword>
<dbReference type="EC" id="2.7.7.87" evidence="3"/>
<dbReference type="InterPro" id="IPR050156">
    <property type="entry name" value="TC-AMP_synthase_SUA5"/>
</dbReference>
<dbReference type="RefSeq" id="WP_323197338.1">
    <property type="nucleotide sequence ID" value="NZ_JAYGHG010000033.1"/>
</dbReference>
<dbReference type="Gene3D" id="3.90.870.10">
    <property type="entry name" value="DHBP synthase"/>
    <property type="match status" value="1"/>
</dbReference>
<evidence type="ECO:0000256" key="10">
    <source>
        <dbReference type="ARBA" id="ARBA00029774"/>
    </source>
</evidence>
<dbReference type="InterPro" id="IPR006070">
    <property type="entry name" value="Sua5-like_dom"/>
</dbReference>
<keyword evidence="8" id="KW-0547">Nucleotide-binding</keyword>
<evidence type="ECO:0000256" key="3">
    <source>
        <dbReference type="ARBA" id="ARBA00012584"/>
    </source>
</evidence>
<evidence type="ECO:0000256" key="2">
    <source>
        <dbReference type="ARBA" id="ARBA00007663"/>
    </source>
</evidence>
<organism evidence="13 14">
    <name type="scientific">Nodularia harveyana UHCC-0300</name>
    <dbReference type="NCBI Taxonomy" id="2974287"/>
    <lineage>
        <taxon>Bacteria</taxon>
        <taxon>Bacillati</taxon>
        <taxon>Cyanobacteriota</taxon>
        <taxon>Cyanophyceae</taxon>
        <taxon>Nostocales</taxon>
        <taxon>Nodulariaceae</taxon>
        <taxon>Nodularia</taxon>
    </lineage>
</organism>
<evidence type="ECO:0000259" key="12">
    <source>
        <dbReference type="PROSITE" id="PS51163"/>
    </source>
</evidence>
<sequence>MTLVSLVDLIAGARSGLLVSFPTDTVPALAVLPEKAPLIFEAKHRSQDKPLILMGASAEDLWPYVQGSENELRIWQEVANQYWPGGLTLVLPASDQVSKQMNPHDPTTIGIRVPQSAIAQDILTQTGPLATTSANFSGQQPLETLAEIAEQFPQVLTLNETRFNNEILGIGVPSTVSKWTGTNWQILRQGIVQLNSEIDQAQHF</sequence>
<accession>A0ABU5UKT6</accession>
<evidence type="ECO:0000256" key="8">
    <source>
        <dbReference type="ARBA" id="ARBA00022741"/>
    </source>
</evidence>
<keyword evidence="5 13" id="KW-0808">Transferase</keyword>
<evidence type="ECO:0000256" key="7">
    <source>
        <dbReference type="ARBA" id="ARBA00022695"/>
    </source>
</evidence>
<evidence type="ECO:0000256" key="1">
    <source>
        <dbReference type="ARBA" id="ARBA00004496"/>
    </source>
</evidence>
<dbReference type="PROSITE" id="PS51163">
    <property type="entry name" value="YRDC"/>
    <property type="match status" value="1"/>
</dbReference>
<keyword evidence="14" id="KW-1185">Reference proteome</keyword>
<protein>
    <recommendedName>
        <fullName evidence="10">L-threonylcarbamoyladenylate synthase</fullName>
        <ecNumber evidence="3">2.7.7.87</ecNumber>
    </recommendedName>
    <alternativeName>
        <fullName evidence="10">L-threonylcarbamoyladenylate synthase</fullName>
    </alternativeName>
</protein>
<evidence type="ECO:0000256" key="4">
    <source>
        <dbReference type="ARBA" id="ARBA00022490"/>
    </source>
</evidence>
<keyword evidence="9" id="KW-0067">ATP-binding</keyword>
<dbReference type="Proteomes" id="UP001302120">
    <property type="component" value="Unassembled WGS sequence"/>
</dbReference>
<evidence type="ECO:0000313" key="14">
    <source>
        <dbReference type="Proteomes" id="UP001302120"/>
    </source>
</evidence>
<dbReference type="PANTHER" id="PTHR17490">
    <property type="entry name" value="SUA5"/>
    <property type="match status" value="1"/>
</dbReference>
<dbReference type="GO" id="GO:0061710">
    <property type="term" value="F:L-threonylcarbamoyladenylate synthase"/>
    <property type="evidence" value="ECO:0007669"/>
    <property type="project" value="UniProtKB-EC"/>
</dbReference>
<comment type="caution">
    <text evidence="13">The sequence shown here is derived from an EMBL/GenBank/DDBJ whole genome shotgun (WGS) entry which is preliminary data.</text>
</comment>
<keyword evidence="7 13" id="KW-0548">Nucleotidyltransferase</keyword>
<dbReference type="EMBL" id="JAYGHG010000033">
    <property type="protein sequence ID" value="MEA5583036.1"/>
    <property type="molecule type" value="Genomic_DNA"/>
</dbReference>
<dbReference type="SUPFAM" id="SSF55821">
    <property type="entry name" value="YrdC/RibB"/>
    <property type="match status" value="1"/>
</dbReference>
<feature type="domain" description="YrdC-like" evidence="12">
    <location>
        <begin position="1"/>
        <end position="192"/>
    </location>
</feature>
<dbReference type="Pfam" id="PF01300">
    <property type="entry name" value="Sua5_yciO_yrdC"/>
    <property type="match status" value="1"/>
</dbReference>
<evidence type="ECO:0000313" key="13">
    <source>
        <dbReference type="EMBL" id="MEA5583036.1"/>
    </source>
</evidence>
<dbReference type="InterPro" id="IPR017945">
    <property type="entry name" value="DHBP_synth_RibB-like_a/b_dom"/>
</dbReference>
<evidence type="ECO:0000256" key="5">
    <source>
        <dbReference type="ARBA" id="ARBA00022679"/>
    </source>
</evidence>
<evidence type="ECO:0000256" key="9">
    <source>
        <dbReference type="ARBA" id="ARBA00022840"/>
    </source>
</evidence>
<name>A0ABU5UKT6_9CYAN</name>
<comment type="subcellular location">
    <subcellularLocation>
        <location evidence="1">Cytoplasm</location>
    </subcellularLocation>
</comment>
<evidence type="ECO:0000256" key="6">
    <source>
        <dbReference type="ARBA" id="ARBA00022694"/>
    </source>
</evidence>